<evidence type="ECO:0000313" key="2">
    <source>
        <dbReference type="EMBL" id="SDT39813.1"/>
    </source>
</evidence>
<proteinExistence type="predicted"/>
<dbReference type="InterPro" id="IPR050312">
    <property type="entry name" value="IolE/XylAMocC-like"/>
</dbReference>
<sequence>MVTLSASTLGAPGEDLAQVLGTLQRTGVTGLELRLSAGELADPAMTRAQRRDLRSAVEDAGVTVTGVASYVRVGSDVPDDVVLGALVAALDLAADLGAPFVRVFPGAPAEPSDYDTVPTLTEPREEVADRAARRLDAVAGYAQECGVRPALETHDSHPTGALVADVLGRVSSPVVGAVWDLMHPWRVGEPLADTWAALAPWVADGRGWVQVKDAALPGRPLPLPLGEGTLPLDPFAALLADVGYDGVVSLEWERQWYPDAAPLEVASASFRRWADAVGLTA</sequence>
<organism evidence="2 3">
    <name type="scientific">Friedmanniella luteola</name>
    <dbReference type="NCBI Taxonomy" id="546871"/>
    <lineage>
        <taxon>Bacteria</taxon>
        <taxon>Bacillati</taxon>
        <taxon>Actinomycetota</taxon>
        <taxon>Actinomycetes</taxon>
        <taxon>Propionibacteriales</taxon>
        <taxon>Nocardioidaceae</taxon>
        <taxon>Friedmanniella</taxon>
    </lineage>
</organism>
<protein>
    <submittedName>
        <fullName evidence="2">Sugar phosphate isomerase/epimerase</fullName>
    </submittedName>
</protein>
<dbReference type="PANTHER" id="PTHR12110">
    <property type="entry name" value="HYDROXYPYRUVATE ISOMERASE"/>
    <property type="match status" value="1"/>
</dbReference>
<keyword evidence="2" id="KW-0413">Isomerase</keyword>
<dbReference type="Pfam" id="PF01261">
    <property type="entry name" value="AP_endonuc_2"/>
    <property type="match status" value="1"/>
</dbReference>
<dbReference type="InterPro" id="IPR036237">
    <property type="entry name" value="Xyl_isomerase-like_sf"/>
</dbReference>
<dbReference type="EMBL" id="LT629749">
    <property type="protein sequence ID" value="SDT39813.1"/>
    <property type="molecule type" value="Genomic_DNA"/>
</dbReference>
<dbReference type="OrthoDB" id="9815124at2"/>
<dbReference type="SUPFAM" id="SSF51658">
    <property type="entry name" value="Xylose isomerase-like"/>
    <property type="match status" value="1"/>
</dbReference>
<name>A0A1H2A1R2_9ACTN</name>
<feature type="domain" description="Xylose isomerase-like TIM barrel" evidence="1">
    <location>
        <begin position="24"/>
        <end position="262"/>
    </location>
</feature>
<evidence type="ECO:0000259" key="1">
    <source>
        <dbReference type="Pfam" id="PF01261"/>
    </source>
</evidence>
<reference evidence="2 3" key="1">
    <citation type="submission" date="2016-10" db="EMBL/GenBank/DDBJ databases">
        <authorList>
            <person name="de Groot N.N."/>
        </authorList>
    </citation>
    <scope>NUCLEOTIDE SEQUENCE [LARGE SCALE GENOMIC DNA]</scope>
    <source>
        <strain evidence="2 3">DSM 21741</strain>
    </source>
</reference>
<keyword evidence="3" id="KW-1185">Reference proteome</keyword>
<dbReference type="AlphaFoldDB" id="A0A1H2A1R2"/>
<dbReference type="GO" id="GO:0016853">
    <property type="term" value="F:isomerase activity"/>
    <property type="evidence" value="ECO:0007669"/>
    <property type="project" value="UniProtKB-KW"/>
</dbReference>
<dbReference type="RefSeq" id="WP_091415684.1">
    <property type="nucleotide sequence ID" value="NZ_LT629749.1"/>
</dbReference>
<dbReference type="Proteomes" id="UP000199092">
    <property type="component" value="Chromosome I"/>
</dbReference>
<dbReference type="InterPro" id="IPR013022">
    <property type="entry name" value="Xyl_isomerase-like_TIM-brl"/>
</dbReference>
<dbReference type="Gene3D" id="3.20.20.150">
    <property type="entry name" value="Divalent-metal-dependent TIM barrel enzymes"/>
    <property type="match status" value="1"/>
</dbReference>
<gene>
    <name evidence="2" type="ORF">SAMN04488543_4155</name>
</gene>
<evidence type="ECO:0000313" key="3">
    <source>
        <dbReference type="Proteomes" id="UP000199092"/>
    </source>
</evidence>
<accession>A0A1H2A1R2</accession>
<dbReference type="STRING" id="546871.SAMN04488543_4155"/>